<dbReference type="NCBIfam" id="TIGR02374">
    <property type="entry name" value="nitri_red_nirB"/>
    <property type="match status" value="1"/>
</dbReference>
<dbReference type="PANTHER" id="PTHR43809">
    <property type="entry name" value="NITRITE REDUCTASE (NADH) LARGE SUBUNIT"/>
    <property type="match status" value="1"/>
</dbReference>
<dbReference type="Gene3D" id="3.50.50.60">
    <property type="entry name" value="FAD/NAD(P)-binding domain"/>
    <property type="match status" value="2"/>
</dbReference>
<evidence type="ECO:0000256" key="4">
    <source>
        <dbReference type="ARBA" id="ARBA00005096"/>
    </source>
</evidence>
<dbReference type="SUPFAM" id="SSF51905">
    <property type="entry name" value="FAD/NAD(P)-binding domain"/>
    <property type="match status" value="2"/>
</dbReference>
<dbReference type="SUPFAM" id="SSF56014">
    <property type="entry name" value="Nitrite and sulphite reductase 4Fe-4S domain-like"/>
    <property type="match status" value="1"/>
</dbReference>
<comment type="cofactor">
    <cofactor evidence="2">
        <name>[4Fe-4S] cluster</name>
        <dbReference type="ChEBI" id="CHEBI:49883"/>
    </cofactor>
</comment>
<dbReference type="InterPro" id="IPR023753">
    <property type="entry name" value="FAD/NAD-binding_dom"/>
</dbReference>
<evidence type="ECO:0000313" key="18">
    <source>
        <dbReference type="EMBL" id="PTL37586.1"/>
    </source>
</evidence>
<feature type="domain" description="BFD-like [2Fe-2S]-binding" evidence="15">
    <location>
        <begin position="441"/>
        <end position="489"/>
    </location>
</feature>
<dbReference type="InterPro" id="IPR045854">
    <property type="entry name" value="NO2/SO3_Rdtase_4Fe4S_sf"/>
</dbReference>
<keyword evidence="9 13" id="KW-0274">FAD</keyword>
<evidence type="ECO:0000256" key="2">
    <source>
        <dbReference type="ARBA" id="ARBA00001966"/>
    </source>
</evidence>
<dbReference type="Proteomes" id="UP000240509">
    <property type="component" value="Unassembled WGS sequence"/>
</dbReference>
<feature type="domain" description="BFD-like [2Fe-2S]-binding" evidence="15">
    <location>
        <begin position="505"/>
        <end position="555"/>
    </location>
</feature>
<dbReference type="GO" id="GO:0051536">
    <property type="term" value="F:iron-sulfur cluster binding"/>
    <property type="evidence" value="ECO:0007669"/>
    <property type="project" value="UniProtKB-KW"/>
</dbReference>
<dbReference type="AlphaFoldDB" id="A0A2T4U2G3"/>
<dbReference type="InterPro" id="IPR012744">
    <property type="entry name" value="Nitri_red_NirB"/>
</dbReference>
<keyword evidence="8" id="KW-0479">Metal-binding</keyword>
<dbReference type="Pfam" id="PF04324">
    <property type="entry name" value="Fer2_BFD"/>
    <property type="match status" value="2"/>
</dbReference>
<dbReference type="InterPro" id="IPR017121">
    <property type="entry name" value="Nitrite_Rdtase_lsu"/>
</dbReference>
<reference evidence="18 19" key="1">
    <citation type="submission" date="2018-03" db="EMBL/GenBank/DDBJ databases">
        <title>Alkalicoccus saliphilus sp. nov., isolated from a mineral pool.</title>
        <authorList>
            <person name="Zhao B."/>
        </authorList>
    </citation>
    <scope>NUCLEOTIDE SEQUENCE [LARGE SCALE GENOMIC DNA]</scope>
    <source>
        <strain evidence="18 19">6AG</strain>
    </source>
</reference>
<comment type="cofactor">
    <cofactor evidence="3 13">
        <name>FAD</name>
        <dbReference type="ChEBI" id="CHEBI:57692"/>
    </cofactor>
</comment>
<dbReference type="InterPro" id="IPR005117">
    <property type="entry name" value="NiRdtase/SiRdtase_haem-b_fer"/>
</dbReference>
<dbReference type="FunFam" id="3.50.50.60:FF:000033">
    <property type="entry name" value="Nitrite reductase [NAD(P)H], large subunit"/>
    <property type="match status" value="1"/>
</dbReference>
<gene>
    <name evidence="18" type="ORF">C6Y45_15730</name>
</gene>
<dbReference type="InterPro" id="IPR041854">
    <property type="entry name" value="BFD-like_2Fe2S-bd_dom_sf"/>
</dbReference>
<dbReference type="Gene3D" id="3.90.480.20">
    <property type="match status" value="1"/>
</dbReference>
<evidence type="ECO:0000313" key="19">
    <source>
        <dbReference type="Proteomes" id="UP000240509"/>
    </source>
</evidence>
<keyword evidence="13" id="KW-0534">Nitrate assimilation</keyword>
<evidence type="ECO:0000256" key="11">
    <source>
        <dbReference type="ARBA" id="ARBA00023004"/>
    </source>
</evidence>
<proteinExistence type="inferred from homology"/>
<comment type="caution">
    <text evidence="18">The sequence shown here is derived from an EMBL/GenBank/DDBJ whole genome shotgun (WGS) entry which is preliminary data.</text>
</comment>
<evidence type="ECO:0000256" key="6">
    <source>
        <dbReference type="ARBA" id="ARBA00022617"/>
    </source>
</evidence>
<dbReference type="GO" id="GO:0042128">
    <property type="term" value="P:nitrate assimilation"/>
    <property type="evidence" value="ECO:0007669"/>
    <property type="project" value="UniProtKB-UniRule"/>
</dbReference>
<dbReference type="PANTHER" id="PTHR43809:SF1">
    <property type="entry name" value="NITRITE REDUCTASE (NADH) LARGE SUBUNIT"/>
    <property type="match status" value="1"/>
</dbReference>
<dbReference type="Pfam" id="PF03460">
    <property type="entry name" value="NIR_SIR_ferr"/>
    <property type="match status" value="1"/>
</dbReference>
<dbReference type="PRINTS" id="PR00411">
    <property type="entry name" value="PNDRDTASEI"/>
</dbReference>
<dbReference type="InterPro" id="IPR041575">
    <property type="entry name" value="Rubredoxin_C"/>
</dbReference>
<keyword evidence="19" id="KW-1185">Reference proteome</keyword>
<evidence type="ECO:0000259" key="14">
    <source>
        <dbReference type="Pfam" id="PF03460"/>
    </source>
</evidence>
<dbReference type="PIRSF" id="PIRSF037149">
    <property type="entry name" value="NirB"/>
    <property type="match status" value="1"/>
</dbReference>
<evidence type="ECO:0000256" key="5">
    <source>
        <dbReference type="ARBA" id="ARBA00010429"/>
    </source>
</evidence>
<dbReference type="Pfam" id="PF07992">
    <property type="entry name" value="Pyr_redox_2"/>
    <property type="match status" value="1"/>
</dbReference>
<evidence type="ECO:0000256" key="12">
    <source>
        <dbReference type="ARBA" id="ARBA00023014"/>
    </source>
</evidence>
<dbReference type="GO" id="GO:0046872">
    <property type="term" value="F:metal ion binding"/>
    <property type="evidence" value="ECO:0007669"/>
    <property type="project" value="UniProtKB-KW"/>
</dbReference>
<feature type="domain" description="Nitrite/Sulfite reductase ferredoxin-like" evidence="14">
    <location>
        <begin position="576"/>
        <end position="636"/>
    </location>
</feature>
<comment type="cofactor">
    <cofactor evidence="1">
        <name>siroheme</name>
        <dbReference type="ChEBI" id="CHEBI:60052"/>
    </cofactor>
</comment>
<dbReference type="SUPFAM" id="SSF55124">
    <property type="entry name" value="Nitrite/Sulfite reductase N-terminal domain-like"/>
    <property type="match status" value="1"/>
</dbReference>
<dbReference type="Gene3D" id="1.10.10.1100">
    <property type="entry name" value="BFD-like [2Fe-2S]-binding domain"/>
    <property type="match status" value="1"/>
</dbReference>
<comment type="similarity">
    <text evidence="5">Belongs to the nitrite and sulfite reductase 4Fe-4S domain family.</text>
</comment>
<comment type="pathway">
    <text evidence="4">Nitrogen metabolism; nitrate reduction (assimilation).</text>
</comment>
<dbReference type="CDD" id="cd19944">
    <property type="entry name" value="NirB_Fer2_BFD-like_2"/>
    <property type="match status" value="1"/>
</dbReference>
<dbReference type="InterPro" id="IPR036188">
    <property type="entry name" value="FAD/NAD-bd_sf"/>
</dbReference>
<accession>A0A2T4U2G3</accession>
<dbReference type="GO" id="GO:0050660">
    <property type="term" value="F:flavin adenine dinucleotide binding"/>
    <property type="evidence" value="ECO:0007669"/>
    <property type="project" value="UniProtKB-UniRule"/>
</dbReference>
<evidence type="ECO:0000256" key="9">
    <source>
        <dbReference type="ARBA" id="ARBA00022827"/>
    </source>
</evidence>
<dbReference type="CDD" id="cd19943">
    <property type="entry name" value="NirB_Fer2_BFD-like_1"/>
    <property type="match status" value="1"/>
</dbReference>
<dbReference type="InterPro" id="IPR052034">
    <property type="entry name" value="NasD-like"/>
</dbReference>
<dbReference type="InterPro" id="IPR036136">
    <property type="entry name" value="Nit/Sulf_reduc_fer-like_dom_sf"/>
</dbReference>
<dbReference type="PRINTS" id="PR00368">
    <property type="entry name" value="FADPNR"/>
</dbReference>
<feature type="domain" description="FAD/NAD(P)-binding" evidence="16">
    <location>
        <begin position="30"/>
        <end position="307"/>
    </location>
</feature>
<evidence type="ECO:0000256" key="7">
    <source>
        <dbReference type="ARBA" id="ARBA00022630"/>
    </source>
</evidence>
<dbReference type="EMBL" id="PZJJ01000042">
    <property type="protein sequence ID" value="PTL37586.1"/>
    <property type="molecule type" value="Genomic_DNA"/>
</dbReference>
<evidence type="ECO:0000256" key="13">
    <source>
        <dbReference type="PIRNR" id="PIRNR037149"/>
    </source>
</evidence>
<keyword evidence="11" id="KW-0408">Iron</keyword>
<evidence type="ECO:0000256" key="3">
    <source>
        <dbReference type="ARBA" id="ARBA00001974"/>
    </source>
</evidence>
<dbReference type="GO" id="GO:0050661">
    <property type="term" value="F:NADP binding"/>
    <property type="evidence" value="ECO:0007669"/>
    <property type="project" value="UniProtKB-UniRule"/>
</dbReference>
<dbReference type="Gene3D" id="3.30.390.30">
    <property type="match status" value="1"/>
</dbReference>
<sequence length="797" mass="89763">MEISFIIVCCIAGKLKKAASIWRESMSKLRLVLIGNGMAGMRTVEKIVEKYPDMFEITVFGKEKHPNYNRIMLSSVLQGDTALEDISIHTSSWYTDHHIDLYTDEEVTRIDKDKKSVTTDKHTTVFYDKLIIATGSNPFILPVPGAEKEGVLPFRTIEHCRYMIEASSRMKKAVVIGGGLLGLEAARGLLHLGMEVNVVHLGSYLMDRQLDETAARMLQGDLEEQGMTFLLEKQTEEISGENSRVERVHFKDGTSVEADLVVMSAGIAPNKKLAEQSGIETARGIIVDDEMKTNVPDIFAVGECAEHRGITYGLVQPLYEQSAVLAARLTEKENKKYEGSLLYTQLKISGLDVFSAGSLEENNTTRTMQMYDEVHKIYKKIIIQDEAVQGAVLYGDVRQQRKLLDLISSKKILSDEALQNLMVSSGAEEKIVESLPLHAHVCQCNSVSKEEIIRSVQEKGCSSTEEIKTCTKASGSCGSCRPLVEDMLAYIQSENFNEYPSRKTLCSCTDKTEEEIIKRIQEQQLDTVQKVFEASGWTDTEGCPLCLPAVTYYVEMMYPEKRSAADRTSTVVENTDGTFTFTVQLYGGEITPQELLKTAEAAEKYHIASLQLTPEQRLQFSGVRKKDLSGLIRELGMNLLTTASFTFKPARTMPEMKELERNRRPVTEAASFIEKKMENLPFPYRVRLYTGFSPEEKEEMQKQDFGLLAGDGGWGMYVGEKLLYAASGRQEVITLMLALIQYYREGAKFREPAAEWAERVNFVHIREVLFDPEMVDVLLNRLDKERKLQDSQVLTFV</sequence>
<evidence type="ECO:0000256" key="1">
    <source>
        <dbReference type="ARBA" id="ARBA00001929"/>
    </source>
</evidence>
<dbReference type="GO" id="GO:0098809">
    <property type="term" value="F:nitrite reductase activity"/>
    <property type="evidence" value="ECO:0007669"/>
    <property type="project" value="InterPro"/>
</dbReference>
<dbReference type="InterPro" id="IPR007419">
    <property type="entry name" value="BFD-like_2Fe2S-bd_dom"/>
</dbReference>
<dbReference type="Pfam" id="PF18267">
    <property type="entry name" value="Rubredoxin_C"/>
    <property type="match status" value="1"/>
</dbReference>
<protein>
    <submittedName>
        <fullName evidence="18">Nitrite reductase large subunit</fullName>
    </submittedName>
</protein>
<name>A0A2T4U2G3_9BACI</name>
<evidence type="ECO:0000259" key="15">
    <source>
        <dbReference type="Pfam" id="PF04324"/>
    </source>
</evidence>
<organism evidence="18 19">
    <name type="scientific">Alkalicoccus saliphilus</name>
    <dbReference type="NCBI Taxonomy" id="200989"/>
    <lineage>
        <taxon>Bacteria</taxon>
        <taxon>Bacillati</taxon>
        <taxon>Bacillota</taxon>
        <taxon>Bacilli</taxon>
        <taxon>Bacillales</taxon>
        <taxon>Bacillaceae</taxon>
        <taxon>Alkalicoccus</taxon>
    </lineage>
</organism>
<evidence type="ECO:0000259" key="16">
    <source>
        <dbReference type="Pfam" id="PF07992"/>
    </source>
</evidence>
<feature type="domain" description="NADH-rubredoxin oxidoreductase C-terminal" evidence="17">
    <location>
        <begin position="344"/>
        <end position="411"/>
    </location>
</feature>
<keyword evidence="10" id="KW-0560">Oxidoreductase</keyword>
<evidence type="ECO:0000259" key="17">
    <source>
        <dbReference type="Pfam" id="PF18267"/>
    </source>
</evidence>
<dbReference type="InterPro" id="IPR016156">
    <property type="entry name" value="FAD/NAD-linked_Rdtase_dimer_sf"/>
</dbReference>
<keyword evidence="12" id="KW-0411">Iron-sulfur</keyword>
<evidence type="ECO:0000256" key="8">
    <source>
        <dbReference type="ARBA" id="ARBA00022723"/>
    </source>
</evidence>
<keyword evidence="7 13" id="KW-0285">Flavoprotein</keyword>
<keyword evidence="6" id="KW-0349">Heme</keyword>
<evidence type="ECO:0000256" key="10">
    <source>
        <dbReference type="ARBA" id="ARBA00023002"/>
    </source>
</evidence>